<feature type="region of interest" description="Disordered" evidence="1">
    <location>
        <begin position="1"/>
        <end position="22"/>
    </location>
</feature>
<gene>
    <name evidence="2" type="ORF">TanjilG_26162</name>
</gene>
<feature type="compositionally biased region" description="Polar residues" evidence="1">
    <location>
        <begin position="1"/>
        <end position="13"/>
    </location>
</feature>
<dbReference type="EMBL" id="CM007372">
    <property type="protein sequence ID" value="OIV99824.1"/>
    <property type="molecule type" value="Genomic_DNA"/>
</dbReference>
<feature type="compositionally biased region" description="Acidic residues" evidence="1">
    <location>
        <begin position="135"/>
        <end position="151"/>
    </location>
</feature>
<dbReference type="AlphaFoldDB" id="A0A4P1R2D2"/>
<name>A0A4P1R2D2_LUPAN</name>
<proteinExistence type="predicted"/>
<dbReference type="Gramene" id="OIV99824">
    <property type="protein sequence ID" value="OIV99824"/>
    <property type="gene ID" value="TanjilG_26162"/>
</dbReference>
<organism evidence="2 3">
    <name type="scientific">Lupinus angustifolius</name>
    <name type="common">Narrow-leaved blue lupine</name>
    <dbReference type="NCBI Taxonomy" id="3871"/>
    <lineage>
        <taxon>Eukaryota</taxon>
        <taxon>Viridiplantae</taxon>
        <taxon>Streptophyta</taxon>
        <taxon>Embryophyta</taxon>
        <taxon>Tracheophyta</taxon>
        <taxon>Spermatophyta</taxon>
        <taxon>Magnoliopsida</taxon>
        <taxon>eudicotyledons</taxon>
        <taxon>Gunneridae</taxon>
        <taxon>Pentapetalae</taxon>
        <taxon>rosids</taxon>
        <taxon>fabids</taxon>
        <taxon>Fabales</taxon>
        <taxon>Fabaceae</taxon>
        <taxon>Papilionoideae</taxon>
        <taxon>50 kb inversion clade</taxon>
        <taxon>genistoids sensu lato</taxon>
        <taxon>core genistoids</taxon>
        <taxon>Genisteae</taxon>
        <taxon>Lupinus</taxon>
    </lineage>
</organism>
<protein>
    <submittedName>
        <fullName evidence="2">Uncharacterized protein</fullName>
    </submittedName>
</protein>
<evidence type="ECO:0000313" key="3">
    <source>
        <dbReference type="Proteomes" id="UP000188354"/>
    </source>
</evidence>
<dbReference type="Proteomes" id="UP000188354">
    <property type="component" value="Chromosome LG12"/>
</dbReference>
<reference evidence="2 3" key="1">
    <citation type="journal article" date="2017" name="Plant Biotechnol. J.">
        <title>A comprehensive draft genome sequence for lupin (Lupinus angustifolius), an emerging health food: insights into plant-microbe interactions and legume evolution.</title>
        <authorList>
            <person name="Hane J.K."/>
            <person name="Ming Y."/>
            <person name="Kamphuis L.G."/>
            <person name="Nelson M.N."/>
            <person name="Garg G."/>
            <person name="Atkins C.A."/>
            <person name="Bayer P.E."/>
            <person name="Bravo A."/>
            <person name="Bringans S."/>
            <person name="Cannon S."/>
            <person name="Edwards D."/>
            <person name="Foley R."/>
            <person name="Gao L.L."/>
            <person name="Harrison M.J."/>
            <person name="Huang W."/>
            <person name="Hurgobin B."/>
            <person name="Li S."/>
            <person name="Liu C.W."/>
            <person name="McGrath A."/>
            <person name="Morahan G."/>
            <person name="Murray J."/>
            <person name="Weller J."/>
            <person name="Jian J."/>
            <person name="Singh K.B."/>
        </authorList>
    </citation>
    <scope>NUCLEOTIDE SEQUENCE [LARGE SCALE GENOMIC DNA]</scope>
    <source>
        <strain evidence="3">cv. Tanjil</strain>
        <tissue evidence="2">Whole plant</tissue>
    </source>
</reference>
<evidence type="ECO:0000256" key="1">
    <source>
        <dbReference type="SAM" id="MobiDB-lite"/>
    </source>
</evidence>
<evidence type="ECO:0000313" key="2">
    <source>
        <dbReference type="EMBL" id="OIV99824.1"/>
    </source>
</evidence>
<accession>A0A4P1R2D2</accession>
<keyword evidence="3" id="KW-1185">Reference proteome</keyword>
<feature type="compositionally biased region" description="Basic and acidic residues" evidence="1">
    <location>
        <begin position="152"/>
        <end position="168"/>
    </location>
</feature>
<feature type="region of interest" description="Disordered" evidence="1">
    <location>
        <begin position="124"/>
        <end position="168"/>
    </location>
</feature>
<sequence length="168" mass="18187">MASFNTHPGLSQVSRKESSGSNWGDRVFPKLSIILIHRYIRLGIESNRCPTSRARRDLDQPRVNAPTVKEVAATGELPAPLAVAEAVEADNATGFGRGFESPGDAEAGKIVEIGRRIRVGAEAEAVEGTAKEEEVKEEEGGEAEEEEEEGGEEKHDDWFEEKGEKVGG</sequence>